<organism evidence="2">
    <name type="scientific">marine sediment metagenome</name>
    <dbReference type="NCBI Taxonomy" id="412755"/>
    <lineage>
        <taxon>unclassified sequences</taxon>
        <taxon>metagenomes</taxon>
        <taxon>ecological metagenomes</taxon>
    </lineage>
</organism>
<feature type="non-terminal residue" evidence="2">
    <location>
        <position position="127"/>
    </location>
</feature>
<evidence type="ECO:0000313" key="2">
    <source>
        <dbReference type="EMBL" id="GAG30930.1"/>
    </source>
</evidence>
<accession>X0WJU5</accession>
<sequence>MTNAGALRKLFRREVAKEKAHMLEKTHTFGQSSGTPPVPELAAGEGTYRQEAQSQYGVQRDAAPRPGEPERETGMPLVRAASGARVVSRTDPGAGWAQYNPFRKSKDDDEQEKPKEANAVTMYLAAK</sequence>
<dbReference type="AlphaFoldDB" id="X0WJU5"/>
<dbReference type="EMBL" id="BARS01045280">
    <property type="protein sequence ID" value="GAG30930.1"/>
    <property type="molecule type" value="Genomic_DNA"/>
</dbReference>
<name>X0WJU5_9ZZZZ</name>
<feature type="compositionally biased region" description="Basic and acidic residues" evidence="1">
    <location>
        <begin position="104"/>
        <end position="116"/>
    </location>
</feature>
<evidence type="ECO:0000256" key="1">
    <source>
        <dbReference type="SAM" id="MobiDB-lite"/>
    </source>
</evidence>
<feature type="compositionally biased region" description="Basic and acidic residues" evidence="1">
    <location>
        <begin position="18"/>
        <end position="27"/>
    </location>
</feature>
<gene>
    <name evidence="2" type="ORF">S01H1_68283</name>
</gene>
<proteinExistence type="predicted"/>
<comment type="caution">
    <text evidence="2">The sequence shown here is derived from an EMBL/GenBank/DDBJ whole genome shotgun (WGS) entry which is preliminary data.</text>
</comment>
<protein>
    <submittedName>
        <fullName evidence="2">Uncharacterized protein</fullName>
    </submittedName>
</protein>
<reference evidence="2" key="1">
    <citation type="journal article" date="2014" name="Front. Microbiol.">
        <title>High frequency of phylogenetically diverse reductive dehalogenase-homologous genes in deep subseafloor sedimentary metagenomes.</title>
        <authorList>
            <person name="Kawai M."/>
            <person name="Futagami T."/>
            <person name="Toyoda A."/>
            <person name="Takaki Y."/>
            <person name="Nishi S."/>
            <person name="Hori S."/>
            <person name="Arai W."/>
            <person name="Tsubouchi T."/>
            <person name="Morono Y."/>
            <person name="Uchiyama I."/>
            <person name="Ito T."/>
            <person name="Fujiyama A."/>
            <person name="Inagaki F."/>
            <person name="Takami H."/>
        </authorList>
    </citation>
    <scope>NUCLEOTIDE SEQUENCE</scope>
    <source>
        <strain evidence="2">Expedition CK06-06</strain>
    </source>
</reference>
<feature type="region of interest" description="Disordered" evidence="1">
    <location>
        <begin position="18"/>
        <end position="127"/>
    </location>
</feature>